<dbReference type="EMBL" id="HG793137">
    <property type="protein sequence ID" value="CRL20345.1"/>
    <property type="molecule type" value="Genomic_DNA"/>
</dbReference>
<evidence type="ECO:0000313" key="2">
    <source>
        <dbReference type="EMBL" id="CRL20345.1"/>
    </source>
</evidence>
<accession>A0A0G4P208</accession>
<gene>
    <name evidence="2" type="ORF">PCAMFM013_S004g000285</name>
</gene>
<reference evidence="2 3" key="1">
    <citation type="journal article" date="2014" name="Nat. Commun.">
        <title>Multiple recent horizontal transfers of a large genomic region in cheese making fungi.</title>
        <authorList>
            <person name="Cheeseman K."/>
            <person name="Ropars J."/>
            <person name="Renault P."/>
            <person name="Dupont J."/>
            <person name="Gouzy J."/>
            <person name="Branca A."/>
            <person name="Abraham A.L."/>
            <person name="Ceppi M."/>
            <person name="Conseiller E."/>
            <person name="Debuchy R."/>
            <person name="Malagnac F."/>
            <person name="Goarin A."/>
            <person name="Silar P."/>
            <person name="Lacoste S."/>
            <person name="Sallet E."/>
            <person name="Bensimon A."/>
            <person name="Giraud T."/>
            <person name="Brygoo Y."/>
        </authorList>
    </citation>
    <scope>NUCLEOTIDE SEQUENCE [LARGE SCALE GENOMIC DNA]</scope>
    <source>
        <strain evidence="3">FM 013</strain>
    </source>
</reference>
<name>A0A0G4P208_PENC3</name>
<dbReference type="Proteomes" id="UP000053732">
    <property type="component" value="Unassembled WGS sequence"/>
</dbReference>
<evidence type="ECO:0000313" key="3">
    <source>
        <dbReference type="Proteomes" id="UP000053732"/>
    </source>
</evidence>
<proteinExistence type="predicted"/>
<feature type="region of interest" description="Disordered" evidence="1">
    <location>
        <begin position="1"/>
        <end position="42"/>
    </location>
</feature>
<evidence type="ECO:0000256" key="1">
    <source>
        <dbReference type="SAM" id="MobiDB-lite"/>
    </source>
</evidence>
<keyword evidence="3" id="KW-1185">Reference proteome</keyword>
<dbReference type="AlphaFoldDB" id="A0A0G4P208"/>
<protein>
    <submittedName>
        <fullName evidence="2">Str. FM013</fullName>
    </submittedName>
</protein>
<sequence length="126" mass="13860">MSVETRWRPSPISRPLQTSSPTAGRNECLAPNHDQESFADGSRRAQAVPSMEARAIAGARVDVELPAVAAWFQMTFMALVHRANPEVLQLINSAAGGGLTYESDGLHRFLSSMDRRLCCEPVWMAF</sequence>
<organism evidence="2 3">
    <name type="scientific">Penicillium camemberti (strain FM 013)</name>
    <dbReference type="NCBI Taxonomy" id="1429867"/>
    <lineage>
        <taxon>Eukaryota</taxon>
        <taxon>Fungi</taxon>
        <taxon>Dikarya</taxon>
        <taxon>Ascomycota</taxon>
        <taxon>Pezizomycotina</taxon>
        <taxon>Eurotiomycetes</taxon>
        <taxon>Eurotiomycetidae</taxon>
        <taxon>Eurotiales</taxon>
        <taxon>Aspergillaceae</taxon>
        <taxon>Penicillium</taxon>
    </lineage>
</organism>